<proteinExistence type="predicted"/>
<reference evidence="1" key="1">
    <citation type="journal article" date="2017" name="Appl. Environ. Microbiol.">
        <title>Molecular characterization of an Endozoicomonas-like organism causing infection in king scallop Pecten maximus L.</title>
        <authorList>
            <person name="Cano I."/>
            <person name="van Aerle R."/>
            <person name="Ross S."/>
            <person name="Verner-Jeffreys D.W."/>
            <person name="Paley R.K."/>
            <person name="Rimmer G."/>
            <person name="Ryder D."/>
            <person name="Hooper P."/>
            <person name="Stone D."/>
            <person name="Feist S.W."/>
        </authorList>
    </citation>
    <scope>NUCLEOTIDE SEQUENCE</scope>
</reference>
<evidence type="ECO:0000313" key="1">
    <source>
        <dbReference type="EMBL" id="PJE78330.1"/>
    </source>
</evidence>
<gene>
    <name evidence="1" type="ORF">CI610_02739</name>
</gene>
<dbReference type="EMBL" id="NSIT01000203">
    <property type="protein sequence ID" value="PJE78330.1"/>
    <property type="molecule type" value="Genomic_DNA"/>
</dbReference>
<organism evidence="1">
    <name type="scientific">invertebrate metagenome</name>
    <dbReference type="NCBI Taxonomy" id="1711999"/>
    <lineage>
        <taxon>unclassified sequences</taxon>
        <taxon>metagenomes</taxon>
        <taxon>organismal metagenomes</taxon>
    </lineage>
</organism>
<dbReference type="AlphaFoldDB" id="A0A2H9T528"/>
<protein>
    <submittedName>
        <fullName evidence="1">Uncharacterized protein</fullName>
    </submittedName>
</protein>
<sequence>MKIIPMAAVVLQFLLCLAILSEGCLAEASGIADHLQFVGMDLEGKNTSNLPMTKSQGGTGLLRNWLLLLSQGDDDV</sequence>
<name>A0A2H9T528_9ZZZZ</name>
<accession>A0A2H9T528</accession>
<comment type="caution">
    <text evidence="1">The sequence shown here is derived from an EMBL/GenBank/DDBJ whole genome shotgun (WGS) entry which is preliminary data.</text>
</comment>